<name>A0A6J4J4A8_9BACT</name>
<reference evidence="2" key="1">
    <citation type="submission" date="2020-02" db="EMBL/GenBank/DDBJ databases">
        <authorList>
            <person name="Meier V. D."/>
        </authorList>
    </citation>
    <scope>NUCLEOTIDE SEQUENCE</scope>
    <source>
        <strain evidence="2">AVDCRST_MAG42</strain>
    </source>
</reference>
<dbReference type="AlphaFoldDB" id="A0A6J4J4A8"/>
<sequence length="53" mass="5935">MWISPARGLQSAGVSYTTQRRHAESGCRMRRGPQKLDCPAPSESGLHLRLKKQ</sequence>
<accession>A0A6J4J4A8</accession>
<evidence type="ECO:0000256" key="1">
    <source>
        <dbReference type="SAM" id="MobiDB-lite"/>
    </source>
</evidence>
<protein>
    <submittedName>
        <fullName evidence="2">Uncharacterized protein</fullName>
    </submittedName>
</protein>
<evidence type="ECO:0000313" key="2">
    <source>
        <dbReference type="EMBL" id="CAA9267563.1"/>
    </source>
</evidence>
<feature type="region of interest" description="Disordered" evidence="1">
    <location>
        <begin position="1"/>
        <end position="53"/>
    </location>
</feature>
<gene>
    <name evidence="2" type="ORF">AVDCRST_MAG42-3072</name>
</gene>
<dbReference type="EMBL" id="CADCTA010000112">
    <property type="protein sequence ID" value="CAA9267563.1"/>
    <property type="molecule type" value="Genomic_DNA"/>
</dbReference>
<proteinExistence type="predicted"/>
<organism evidence="2">
    <name type="scientific">uncultured Chthoniobacterales bacterium</name>
    <dbReference type="NCBI Taxonomy" id="1836801"/>
    <lineage>
        <taxon>Bacteria</taxon>
        <taxon>Pseudomonadati</taxon>
        <taxon>Verrucomicrobiota</taxon>
        <taxon>Spartobacteria</taxon>
        <taxon>Chthoniobacterales</taxon>
        <taxon>environmental samples</taxon>
    </lineage>
</organism>